<dbReference type="Proteomes" id="UP000007015">
    <property type="component" value="Chromosome 11"/>
</dbReference>
<sequence>MPIKNNIRTTKSTAGETLSILSKSEAISVLIFTEHNSIVDHLTGMLNAMYNIRYKIISARILENLCTHCKERVNQPLLLQKVLSEILTTKTKPEAQVSDQERTISVSEEHEGRKHGISLLGDDEEMQCPKHNDKMAHDNASVERVNEDESEMKKMQEALLSLTLVLLGEFNGAERSAPMIPGNGPDGAFLERLKDIVDNYCQCQLTPISISIVKLCGQIAKSVMRGNRCTNDQKKEFVESLSKASETMANLETCVLFTGNDCGMERIGRPLLSDLEEELKDLVA</sequence>
<feature type="compositionally biased region" description="Basic and acidic residues" evidence="1">
    <location>
        <begin position="99"/>
        <end position="114"/>
    </location>
</feature>
<keyword evidence="3" id="KW-1185">Reference proteome</keyword>
<gene>
    <name evidence="2" type="ORF">OsI_35434</name>
</gene>
<dbReference type="PANTHER" id="PTHR33115">
    <property type="entry name" value="ARM REPEAT SUPERFAMILY PROTEIN"/>
    <property type="match status" value="1"/>
</dbReference>
<organism evidence="2 3">
    <name type="scientific">Oryza sativa subsp. indica</name>
    <name type="common">Rice</name>
    <dbReference type="NCBI Taxonomy" id="39946"/>
    <lineage>
        <taxon>Eukaryota</taxon>
        <taxon>Viridiplantae</taxon>
        <taxon>Streptophyta</taxon>
        <taxon>Embryophyta</taxon>
        <taxon>Tracheophyta</taxon>
        <taxon>Spermatophyta</taxon>
        <taxon>Magnoliopsida</taxon>
        <taxon>Liliopsida</taxon>
        <taxon>Poales</taxon>
        <taxon>Poaceae</taxon>
        <taxon>BOP clade</taxon>
        <taxon>Oryzoideae</taxon>
        <taxon>Oryzeae</taxon>
        <taxon>Oryzinae</taxon>
        <taxon>Oryza</taxon>
        <taxon>Oryza sativa</taxon>
    </lineage>
</organism>
<dbReference type="HOGENOM" id="CLU_981359_0_0_1"/>
<evidence type="ECO:0000256" key="1">
    <source>
        <dbReference type="SAM" id="MobiDB-lite"/>
    </source>
</evidence>
<accession>B8BJJ7</accession>
<dbReference type="Gramene" id="BGIOSGA034358-TA">
    <property type="protein sequence ID" value="BGIOSGA034358-PA"/>
    <property type="gene ID" value="BGIOSGA034358"/>
</dbReference>
<dbReference type="AlphaFoldDB" id="B8BJJ7"/>
<dbReference type="PANTHER" id="PTHR33115:SF25">
    <property type="entry name" value="CONDENSIN COMPLEX SUBUNIT 1 C-TERMINAL DOMAIN-CONTAINING PROTEIN"/>
    <property type="match status" value="1"/>
</dbReference>
<evidence type="ECO:0000313" key="2">
    <source>
        <dbReference type="EMBL" id="EEC67833.1"/>
    </source>
</evidence>
<evidence type="ECO:0000313" key="3">
    <source>
        <dbReference type="Proteomes" id="UP000007015"/>
    </source>
</evidence>
<dbReference type="EMBL" id="CM000136">
    <property type="protein sequence ID" value="EEC67833.1"/>
    <property type="molecule type" value="Genomic_DNA"/>
</dbReference>
<feature type="region of interest" description="Disordered" evidence="1">
    <location>
        <begin position="92"/>
        <end position="114"/>
    </location>
</feature>
<dbReference type="OMA" id="ERSAPMI"/>
<protein>
    <submittedName>
        <fullName evidence="2">Uncharacterized protein</fullName>
    </submittedName>
</protein>
<reference evidence="2 3" key="1">
    <citation type="journal article" date="2005" name="PLoS Biol.">
        <title>The genomes of Oryza sativa: a history of duplications.</title>
        <authorList>
            <person name="Yu J."/>
            <person name="Wang J."/>
            <person name="Lin W."/>
            <person name="Li S."/>
            <person name="Li H."/>
            <person name="Zhou J."/>
            <person name="Ni P."/>
            <person name="Dong W."/>
            <person name="Hu S."/>
            <person name="Zeng C."/>
            <person name="Zhang J."/>
            <person name="Zhang Y."/>
            <person name="Li R."/>
            <person name="Xu Z."/>
            <person name="Li S."/>
            <person name="Li X."/>
            <person name="Zheng H."/>
            <person name="Cong L."/>
            <person name="Lin L."/>
            <person name="Yin J."/>
            <person name="Geng J."/>
            <person name="Li G."/>
            <person name="Shi J."/>
            <person name="Liu J."/>
            <person name="Lv H."/>
            <person name="Li J."/>
            <person name="Wang J."/>
            <person name="Deng Y."/>
            <person name="Ran L."/>
            <person name="Shi X."/>
            <person name="Wang X."/>
            <person name="Wu Q."/>
            <person name="Li C."/>
            <person name="Ren X."/>
            <person name="Wang J."/>
            <person name="Wang X."/>
            <person name="Li D."/>
            <person name="Liu D."/>
            <person name="Zhang X."/>
            <person name="Ji Z."/>
            <person name="Zhao W."/>
            <person name="Sun Y."/>
            <person name="Zhang Z."/>
            <person name="Bao J."/>
            <person name="Han Y."/>
            <person name="Dong L."/>
            <person name="Ji J."/>
            <person name="Chen P."/>
            <person name="Wu S."/>
            <person name="Liu J."/>
            <person name="Xiao Y."/>
            <person name="Bu D."/>
            <person name="Tan J."/>
            <person name="Yang L."/>
            <person name="Ye C."/>
            <person name="Zhang J."/>
            <person name="Xu J."/>
            <person name="Zhou Y."/>
            <person name="Yu Y."/>
            <person name="Zhang B."/>
            <person name="Zhuang S."/>
            <person name="Wei H."/>
            <person name="Liu B."/>
            <person name="Lei M."/>
            <person name="Yu H."/>
            <person name="Li Y."/>
            <person name="Xu H."/>
            <person name="Wei S."/>
            <person name="He X."/>
            <person name="Fang L."/>
            <person name="Zhang Z."/>
            <person name="Zhang Y."/>
            <person name="Huang X."/>
            <person name="Su Z."/>
            <person name="Tong W."/>
            <person name="Li J."/>
            <person name="Tong Z."/>
            <person name="Li S."/>
            <person name="Ye J."/>
            <person name="Wang L."/>
            <person name="Fang L."/>
            <person name="Lei T."/>
            <person name="Chen C."/>
            <person name="Chen H."/>
            <person name="Xu Z."/>
            <person name="Li H."/>
            <person name="Huang H."/>
            <person name="Zhang F."/>
            <person name="Xu H."/>
            <person name="Li N."/>
            <person name="Zhao C."/>
            <person name="Li S."/>
            <person name="Dong L."/>
            <person name="Huang Y."/>
            <person name="Li L."/>
            <person name="Xi Y."/>
            <person name="Qi Q."/>
            <person name="Li W."/>
            <person name="Zhang B."/>
            <person name="Hu W."/>
            <person name="Zhang Y."/>
            <person name="Tian X."/>
            <person name="Jiao Y."/>
            <person name="Liang X."/>
            <person name="Jin J."/>
            <person name="Gao L."/>
            <person name="Zheng W."/>
            <person name="Hao B."/>
            <person name="Liu S."/>
            <person name="Wang W."/>
            <person name="Yuan L."/>
            <person name="Cao M."/>
            <person name="McDermott J."/>
            <person name="Samudrala R."/>
            <person name="Wang J."/>
            <person name="Wong G.K."/>
            <person name="Yang H."/>
        </authorList>
    </citation>
    <scope>NUCLEOTIDE SEQUENCE [LARGE SCALE GENOMIC DNA]</scope>
    <source>
        <strain evidence="3">cv. 93-11</strain>
    </source>
</reference>
<name>B8BJJ7_ORYSI</name>
<proteinExistence type="predicted"/>
<dbReference type="STRING" id="39946.B8BJJ7"/>